<dbReference type="RefSeq" id="WP_157802549.1">
    <property type="nucleotide sequence ID" value="NZ_BOOX01000002.1"/>
</dbReference>
<keyword evidence="2" id="KW-1185">Reference proteome</keyword>
<protein>
    <submittedName>
        <fullName evidence="1">Uncharacterized protein</fullName>
    </submittedName>
</protein>
<dbReference type="Proteomes" id="UP000231693">
    <property type="component" value="Unassembled WGS sequence"/>
</dbReference>
<name>A0A2M9CPR2_9CELL</name>
<dbReference type="AlphaFoldDB" id="A0A2M9CPR2"/>
<evidence type="ECO:0000313" key="1">
    <source>
        <dbReference type="EMBL" id="PJJ73874.1"/>
    </source>
</evidence>
<gene>
    <name evidence="1" type="ORF">CLV28_1357</name>
</gene>
<comment type="caution">
    <text evidence="1">The sequence shown here is derived from an EMBL/GenBank/DDBJ whole genome shotgun (WGS) entry which is preliminary data.</text>
</comment>
<dbReference type="OrthoDB" id="3947787at2"/>
<proteinExistence type="predicted"/>
<evidence type="ECO:0000313" key="2">
    <source>
        <dbReference type="Proteomes" id="UP000231693"/>
    </source>
</evidence>
<dbReference type="EMBL" id="PGFE01000002">
    <property type="protein sequence ID" value="PJJ73874.1"/>
    <property type="molecule type" value="Genomic_DNA"/>
</dbReference>
<organism evidence="1 2">
    <name type="scientific">Sediminihabitans luteus</name>
    <dbReference type="NCBI Taxonomy" id="1138585"/>
    <lineage>
        <taxon>Bacteria</taxon>
        <taxon>Bacillati</taxon>
        <taxon>Actinomycetota</taxon>
        <taxon>Actinomycetes</taxon>
        <taxon>Micrococcales</taxon>
        <taxon>Cellulomonadaceae</taxon>
        <taxon>Sediminihabitans</taxon>
    </lineage>
</organism>
<reference evidence="1 2" key="1">
    <citation type="submission" date="2017-11" db="EMBL/GenBank/DDBJ databases">
        <title>Genomic Encyclopedia of Archaeal and Bacterial Type Strains, Phase II (KMG-II): From Individual Species to Whole Genera.</title>
        <authorList>
            <person name="Goeker M."/>
        </authorList>
    </citation>
    <scope>NUCLEOTIDE SEQUENCE [LARGE SCALE GENOMIC DNA]</scope>
    <source>
        <strain evidence="1 2">DSM 25478</strain>
    </source>
</reference>
<sequence>MTWLDAPTFPSEQALLDDYLTGSPADPSSASARSAALLDVAGLRGAVYVLAHAGHGNYLGLQSTVSEDGVPGHDLRADHEALFMHVASAGVVATLLGSSAALPDMWPADVEQEPFIDEAVRLASVVAATARPIHKLSTTKKFNVPVKAADPEPPTGLIDPRVIVAAANWWPDTNSIQEVAERAEAYWDLARSFPVDMWGHGNPALHEALNFAGAHSNLNVVLSTYDRPGSEVIAVFAARMLLEESARLRWRFASAEADVFKARATQYFDEMRARAAKTIDLLAGSGVPRTDAVSILALPQNGTYIANPNQTVAKGRTPIPTITSMLRDYGRGFPEERWFEVAYSFLSQTVHATPVGYLHGIRYTDEGWDAYSISPEMLGLALDVACWASAHMIGHSSVIFSNISAEAIAFRNELTKAAYRVHEAARPVHGLD</sequence>
<accession>A0A2M9CPR2</accession>